<dbReference type="eggNOG" id="ENOG5031YP8">
    <property type="taxonomic scope" value="Bacteria"/>
</dbReference>
<gene>
    <name evidence="1" type="ordered locus">MBIO_0336</name>
</gene>
<dbReference type="Pfam" id="PF09954">
    <property type="entry name" value="DUF2188"/>
    <property type="match status" value="1"/>
</dbReference>
<keyword evidence="2" id="KW-1185">Reference proteome</keyword>
<evidence type="ECO:0008006" key="3">
    <source>
        <dbReference type="Google" id="ProtNLM"/>
    </source>
</evidence>
<protein>
    <recommendedName>
        <fullName evidence="3">DUF2188 domain-containing protein</fullName>
    </recommendedName>
</protein>
<dbReference type="HOGENOM" id="CLU_179056_3_0_14"/>
<reference evidence="1 2" key="1">
    <citation type="journal article" date="2009" name="Curr. Microbiol.">
        <title>Molecular cloning and expression of a novel cholinephosphotransferase involved in glycoglycerophospholipid biosynthesis of Mycoplasma fermentans.</title>
        <authorList>
            <person name="Ishida N."/>
            <person name="Irikura D."/>
            <person name="Matsuda K."/>
            <person name="Sato S."/>
            <person name="Asano K."/>
        </authorList>
    </citation>
    <scope>NUCLEOTIDE SEQUENCE [LARGE SCALE GENOMIC DNA]</scope>
    <source>
        <strain evidence="2">ATCC 19989 / NBRC 14854 / NCTC 10117 / PG18</strain>
    </source>
</reference>
<evidence type="ECO:0000313" key="1">
    <source>
        <dbReference type="EMBL" id="BAH69601.1"/>
    </source>
</evidence>
<dbReference type="KEGG" id="mfp:MBIO_0336"/>
<dbReference type="InterPro" id="IPR018691">
    <property type="entry name" value="DUF2188"/>
</dbReference>
<dbReference type="AlphaFoldDB" id="C4XEM9"/>
<evidence type="ECO:0000313" key="2">
    <source>
        <dbReference type="Proteomes" id="UP000006810"/>
    </source>
</evidence>
<accession>C4XEM9</accession>
<dbReference type="PATRIC" id="fig|496833.3.peg.765"/>
<name>C4XEM9_MYCFP</name>
<sequence>MCCFFLYNINTLNKNNERKIMAETKNKEATVYHVTPKGLGWQVKGVGNSRPTKIVKTQKEAVELANEIAKKRGGSVLIHKTTGRVRDAISHKGKK</sequence>
<proteinExistence type="predicted"/>
<organism evidence="1 2">
    <name type="scientific">Mycoplasmopsis fermentans (strain ATCC 19989 / NBRC 14854 / NCTC 10117 / PG18)</name>
    <name type="common">Mycoplasma fermentans</name>
    <dbReference type="NCBI Taxonomy" id="496833"/>
    <lineage>
        <taxon>Bacteria</taxon>
        <taxon>Bacillati</taxon>
        <taxon>Mycoplasmatota</taxon>
        <taxon>Mycoplasmoidales</taxon>
        <taxon>Metamycoplasmataceae</taxon>
        <taxon>Mycoplasmopsis</taxon>
    </lineage>
</organism>
<dbReference type="Proteomes" id="UP000006810">
    <property type="component" value="Chromosome"/>
</dbReference>
<dbReference type="EMBL" id="AP009608">
    <property type="protein sequence ID" value="BAH69601.1"/>
    <property type="molecule type" value="Genomic_DNA"/>
</dbReference>